<dbReference type="Pfam" id="PF00872">
    <property type="entry name" value="Transposase_mut"/>
    <property type="match status" value="1"/>
</dbReference>
<organism evidence="7 8">
    <name type="scientific">Candidatus Omnitrophus magneticus</name>
    <dbReference type="NCBI Taxonomy" id="1609969"/>
    <lineage>
        <taxon>Bacteria</taxon>
        <taxon>Pseudomonadati</taxon>
        <taxon>Candidatus Omnitrophota</taxon>
        <taxon>Candidatus Omnitrophus</taxon>
    </lineage>
</organism>
<keyword evidence="3 6" id="KW-0815">Transposition</keyword>
<dbReference type="PANTHER" id="PTHR33217:SF8">
    <property type="entry name" value="MUTATOR FAMILY TRANSPOSASE"/>
    <property type="match status" value="1"/>
</dbReference>
<comment type="caution">
    <text evidence="7">The sequence shown here is derived from an EMBL/GenBank/DDBJ whole genome shotgun (WGS) entry which is preliminary data.</text>
</comment>
<evidence type="ECO:0000256" key="4">
    <source>
        <dbReference type="ARBA" id="ARBA00023125"/>
    </source>
</evidence>
<dbReference type="GO" id="GO:0004803">
    <property type="term" value="F:transposase activity"/>
    <property type="evidence" value="ECO:0007669"/>
    <property type="project" value="UniProtKB-UniRule"/>
</dbReference>
<reference evidence="7 8" key="1">
    <citation type="submission" date="2015-02" db="EMBL/GenBank/DDBJ databases">
        <title>Single-cell genomics of uncultivated deep-branching MTB reveals a conserved set of magnetosome genes.</title>
        <authorList>
            <person name="Kolinko S."/>
            <person name="Richter M."/>
            <person name="Glockner F.O."/>
            <person name="Brachmann A."/>
            <person name="Schuler D."/>
        </authorList>
    </citation>
    <scope>NUCLEOTIDE SEQUENCE [LARGE SCALE GENOMIC DNA]</scope>
    <source>
        <strain evidence="7">SKK-01</strain>
    </source>
</reference>
<accession>A0A0F0CQ44</accession>
<name>A0A0F0CQ44_9BACT</name>
<evidence type="ECO:0000256" key="2">
    <source>
        <dbReference type="ARBA" id="ARBA00010961"/>
    </source>
</evidence>
<keyword evidence="5 6" id="KW-0233">DNA recombination</keyword>
<dbReference type="GO" id="GO:0006313">
    <property type="term" value="P:DNA transposition"/>
    <property type="evidence" value="ECO:0007669"/>
    <property type="project" value="UniProtKB-UniRule"/>
</dbReference>
<protein>
    <recommendedName>
        <fullName evidence="6">Mutator family transposase</fullName>
    </recommendedName>
</protein>
<evidence type="ECO:0000256" key="1">
    <source>
        <dbReference type="ARBA" id="ARBA00002190"/>
    </source>
</evidence>
<dbReference type="AlphaFoldDB" id="A0A0F0CQ44"/>
<dbReference type="GO" id="GO:0003677">
    <property type="term" value="F:DNA binding"/>
    <property type="evidence" value="ECO:0007669"/>
    <property type="project" value="UniProtKB-UniRule"/>
</dbReference>
<sequence length="117" mass="13855">PSIQSAEHALINLENKWSDKYPLAVKPWKNNWIHISTFFKYPDEIRKLIYTTNSVEALHRQFRKVTKNRSLFPTDDALLKILYLASQEITKKWTNPIHNWALVISQLAIMFEGRFNL</sequence>
<evidence type="ECO:0000313" key="7">
    <source>
        <dbReference type="EMBL" id="KJJ83550.1"/>
    </source>
</evidence>
<keyword evidence="6" id="KW-0814">Transposable element</keyword>
<dbReference type="PANTHER" id="PTHR33217">
    <property type="entry name" value="TRANSPOSASE FOR INSERTION SEQUENCE ELEMENT IS1081"/>
    <property type="match status" value="1"/>
</dbReference>
<keyword evidence="4 6" id="KW-0238">DNA-binding</keyword>
<comment type="similarity">
    <text evidence="2 6">Belongs to the transposase mutator family.</text>
</comment>
<keyword evidence="8" id="KW-1185">Reference proteome</keyword>
<gene>
    <name evidence="7" type="ORF">OMAG_002581</name>
</gene>
<evidence type="ECO:0000256" key="6">
    <source>
        <dbReference type="RuleBase" id="RU365089"/>
    </source>
</evidence>
<feature type="non-terminal residue" evidence="7">
    <location>
        <position position="1"/>
    </location>
</feature>
<evidence type="ECO:0000256" key="5">
    <source>
        <dbReference type="ARBA" id="ARBA00023172"/>
    </source>
</evidence>
<dbReference type="EMBL" id="JYNY01000541">
    <property type="protein sequence ID" value="KJJ83550.1"/>
    <property type="molecule type" value="Genomic_DNA"/>
</dbReference>
<dbReference type="InterPro" id="IPR001207">
    <property type="entry name" value="Transposase_mutator"/>
</dbReference>
<evidence type="ECO:0000256" key="3">
    <source>
        <dbReference type="ARBA" id="ARBA00022578"/>
    </source>
</evidence>
<dbReference type="Proteomes" id="UP000033428">
    <property type="component" value="Unassembled WGS sequence"/>
</dbReference>
<evidence type="ECO:0000313" key="8">
    <source>
        <dbReference type="Proteomes" id="UP000033428"/>
    </source>
</evidence>
<comment type="function">
    <text evidence="1 6">Required for the transposition of the insertion element.</text>
</comment>
<proteinExistence type="inferred from homology"/>